<sequence length="447" mass="49811">MTARRPFTLFERGMYLDGQRPVALVLPATLAGALDEERLRLALDRVQARHAVLQCLVEHAADGHPWFVQQATPPPIALRIVERQTEDDWQAQARLECERLFDGQRQPLVRLVWLRGAERSELLLSCHHCICDGLSAVGLMHDILTVCGRPHSKLGRRFALGNSEDIVPPEAQGDRWLQRRARWKAALFAWLIRLQRIGPPLSYGPAYTLRWSIEPAATQALVRRSKQEGVSVFATLSTAFMLACWSVRGARGVDKFVAPVDARRYLPALQGGALFTMAPTVQLSFGSRKTLAEMADFWALARALNDDMRRKIDRLAPMVYERLLGLERLHPLFDRLIAYSRSRRSGRNVSLSYLGRLDASTQDYGNLHLEAIHAPSALLEPTPANLITIVAFAERLDIAFISDESSLPRAQAVQIRQLAMELLQTAIALPASVASGMSAGPLPVESL</sequence>
<feature type="domain" description="Condensation" evidence="1">
    <location>
        <begin position="29"/>
        <end position="147"/>
    </location>
</feature>
<dbReference type="SUPFAM" id="SSF52777">
    <property type="entry name" value="CoA-dependent acyltransferases"/>
    <property type="match status" value="2"/>
</dbReference>
<name>A0ABW8K504_9GAMM</name>
<evidence type="ECO:0000259" key="1">
    <source>
        <dbReference type="Pfam" id="PF00668"/>
    </source>
</evidence>
<dbReference type="InterPro" id="IPR023213">
    <property type="entry name" value="CAT-like_dom_sf"/>
</dbReference>
<proteinExistence type="predicted"/>
<dbReference type="Gene3D" id="3.30.559.10">
    <property type="entry name" value="Chloramphenicol acetyltransferase-like domain"/>
    <property type="match status" value="1"/>
</dbReference>
<comment type="caution">
    <text evidence="2">The sequence shown here is derived from an EMBL/GenBank/DDBJ whole genome shotgun (WGS) entry which is preliminary data.</text>
</comment>
<evidence type="ECO:0000313" key="2">
    <source>
        <dbReference type="EMBL" id="MFK2916863.1"/>
    </source>
</evidence>
<dbReference type="RefSeq" id="WP_379987108.1">
    <property type="nucleotide sequence ID" value="NZ_JADIKD010000008.1"/>
</dbReference>
<accession>A0ABW8K504</accession>
<dbReference type="PANTHER" id="PTHR28037">
    <property type="entry name" value="ALCOHOL O-ACETYLTRANSFERASE 1-RELATED"/>
    <property type="match status" value="1"/>
</dbReference>
<organism evidence="2 3">
    <name type="scientific">Dyella koreensis</name>
    <dbReference type="NCBI Taxonomy" id="311235"/>
    <lineage>
        <taxon>Bacteria</taxon>
        <taxon>Pseudomonadati</taxon>
        <taxon>Pseudomonadota</taxon>
        <taxon>Gammaproteobacteria</taxon>
        <taxon>Lysobacterales</taxon>
        <taxon>Rhodanobacteraceae</taxon>
        <taxon>Dyella</taxon>
    </lineage>
</organism>
<evidence type="ECO:0000313" key="3">
    <source>
        <dbReference type="Proteomes" id="UP001620408"/>
    </source>
</evidence>
<dbReference type="Gene3D" id="3.30.559.30">
    <property type="entry name" value="Nonribosomal peptide synthetase, condensation domain"/>
    <property type="match status" value="1"/>
</dbReference>
<dbReference type="InterPro" id="IPR052058">
    <property type="entry name" value="Alcohol_O-acetyltransferase"/>
</dbReference>
<dbReference type="EMBL" id="JADIKD010000008">
    <property type="protein sequence ID" value="MFK2916863.1"/>
    <property type="molecule type" value="Genomic_DNA"/>
</dbReference>
<gene>
    <name evidence="2" type="ORF">ISS97_06285</name>
</gene>
<reference evidence="2 3" key="1">
    <citation type="submission" date="2020-10" db="EMBL/GenBank/DDBJ databases">
        <title>Phylogeny of dyella-like bacteria.</title>
        <authorList>
            <person name="Fu J."/>
        </authorList>
    </citation>
    <scope>NUCLEOTIDE SEQUENCE [LARGE SCALE GENOMIC DNA]</scope>
    <source>
        <strain evidence="2 3">BB4</strain>
    </source>
</reference>
<dbReference type="Pfam" id="PF00668">
    <property type="entry name" value="Condensation"/>
    <property type="match status" value="1"/>
</dbReference>
<dbReference type="Proteomes" id="UP001620408">
    <property type="component" value="Unassembled WGS sequence"/>
</dbReference>
<keyword evidence="3" id="KW-1185">Reference proteome</keyword>
<protein>
    <recommendedName>
        <fullName evidence="1">Condensation domain-containing protein</fullName>
    </recommendedName>
</protein>
<dbReference type="PANTHER" id="PTHR28037:SF1">
    <property type="entry name" value="ALCOHOL O-ACETYLTRANSFERASE 1-RELATED"/>
    <property type="match status" value="1"/>
</dbReference>
<dbReference type="InterPro" id="IPR001242">
    <property type="entry name" value="Condensation_dom"/>
</dbReference>